<keyword evidence="3" id="KW-1185">Reference proteome</keyword>
<feature type="domain" description="Reverse transcriptase zinc-binding" evidence="1">
    <location>
        <begin position="2"/>
        <end position="59"/>
    </location>
</feature>
<evidence type="ECO:0000259" key="1">
    <source>
        <dbReference type="Pfam" id="PF13966"/>
    </source>
</evidence>
<reference evidence="2" key="1">
    <citation type="journal article" date="2020" name="Microb. Genom.">
        <title>Genetic diversity of clinical and environmental Mucorales isolates obtained from an investigation of mucormycosis cases among solid organ transplant recipients.</title>
        <authorList>
            <person name="Nguyen M.H."/>
            <person name="Kaul D."/>
            <person name="Muto C."/>
            <person name="Cheng S.J."/>
            <person name="Richter R.A."/>
            <person name="Bruno V.M."/>
            <person name="Liu G."/>
            <person name="Beyhan S."/>
            <person name="Sundermann A.J."/>
            <person name="Mounaud S."/>
            <person name="Pasculle A.W."/>
            <person name="Nierman W.C."/>
            <person name="Driscoll E."/>
            <person name="Cumbie R."/>
            <person name="Clancy C.J."/>
            <person name="Dupont C.L."/>
        </authorList>
    </citation>
    <scope>NUCLEOTIDE SEQUENCE</scope>
    <source>
        <strain evidence="2">GL11</strain>
    </source>
</reference>
<accession>A0A9P7BQW0</accession>
<organism evidence="2 3">
    <name type="scientific">Rhizopus oryzae</name>
    <name type="common">Mucormycosis agent</name>
    <name type="synonym">Rhizopus arrhizus var. delemar</name>
    <dbReference type="NCBI Taxonomy" id="64495"/>
    <lineage>
        <taxon>Eukaryota</taxon>
        <taxon>Fungi</taxon>
        <taxon>Fungi incertae sedis</taxon>
        <taxon>Mucoromycota</taxon>
        <taxon>Mucoromycotina</taxon>
        <taxon>Mucoromycetes</taxon>
        <taxon>Mucorales</taxon>
        <taxon>Mucorineae</taxon>
        <taxon>Rhizopodaceae</taxon>
        <taxon>Rhizopus</taxon>
    </lineage>
</organism>
<proteinExistence type="predicted"/>
<comment type="caution">
    <text evidence="2">The sequence shown here is derived from an EMBL/GenBank/DDBJ whole genome shotgun (WGS) entry which is preliminary data.</text>
</comment>
<dbReference type="OrthoDB" id="2273311at2759"/>
<evidence type="ECO:0000313" key="2">
    <source>
        <dbReference type="EMBL" id="KAG1306994.1"/>
    </source>
</evidence>
<sequence>MPHQARTILWRIYHKRIPTRQRLYRLNPARFLAPTCLLCNQPESDEHFVWSCPLKQAAWQLMSCLTFPSRPIQLQDVMNPPTTASTATAHQSNVDRMTVVACMMLSIWRIHWKVVFHDHRFYHGEIVARTRLMLRRIHRENMLST</sequence>
<dbReference type="AlphaFoldDB" id="A0A9P7BQW0"/>
<dbReference type="InterPro" id="IPR026960">
    <property type="entry name" value="RVT-Znf"/>
</dbReference>
<gene>
    <name evidence="2" type="ORF">G6F64_007156</name>
</gene>
<dbReference type="Proteomes" id="UP000716291">
    <property type="component" value="Unassembled WGS sequence"/>
</dbReference>
<dbReference type="EMBL" id="JAANQT010001025">
    <property type="protein sequence ID" value="KAG1306994.1"/>
    <property type="molecule type" value="Genomic_DNA"/>
</dbReference>
<name>A0A9P7BQW0_RHIOR</name>
<dbReference type="Pfam" id="PF13966">
    <property type="entry name" value="zf-RVT"/>
    <property type="match status" value="1"/>
</dbReference>
<protein>
    <recommendedName>
        <fullName evidence="1">Reverse transcriptase zinc-binding domain-containing protein</fullName>
    </recommendedName>
</protein>
<evidence type="ECO:0000313" key="3">
    <source>
        <dbReference type="Proteomes" id="UP000716291"/>
    </source>
</evidence>